<reference evidence="1 2" key="1">
    <citation type="submission" date="2020-09" db="EMBL/GenBank/DDBJ databases">
        <title>Genome sequences of type strains of Chitinophaga qingshengii and Chitinophaga varians.</title>
        <authorList>
            <person name="Kittiwongwattana C."/>
        </authorList>
    </citation>
    <scope>NUCLEOTIDE SEQUENCE [LARGE SCALE GENOMIC DNA]</scope>
    <source>
        <strain evidence="1 2">JCM 30026</strain>
    </source>
</reference>
<proteinExistence type="predicted"/>
<sequence length="122" mass="13443">MSTTNRNIPGTVAVEGREHLYILDDGNDCFKKHGKQSLFGKVTSQCSIAQHGGVISENCKLWLPTEELFHGLSYKGDIKGWRTQIQQGAALLGLLTGRIEADNIILSDGRTYPLSACKTVFY</sequence>
<keyword evidence="2" id="KW-1185">Reference proteome</keyword>
<evidence type="ECO:0000313" key="2">
    <source>
        <dbReference type="Proteomes" id="UP000659124"/>
    </source>
</evidence>
<name>A0ABR7TMI6_9BACT</name>
<accession>A0ABR7TMI6</accession>
<protein>
    <submittedName>
        <fullName evidence="1">Uncharacterized protein</fullName>
    </submittedName>
</protein>
<dbReference type="EMBL" id="JACVFC010000001">
    <property type="protein sequence ID" value="MBC9931203.1"/>
    <property type="molecule type" value="Genomic_DNA"/>
</dbReference>
<dbReference type="RefSeq" id="WP_188088239.1">
    <property type="nucleotide sequence ID" value="NZ_JACVFC010000001.1"/>
</dbReference>
<organism evidence="1 2">
    <name type="scientific">Chitinophaga qingshengii</name>
    <dbReference type="NCBI Taxonomy" id="1569794"/>
    <lineage>
        <taxon>Bacteria</taxon>
        <taxon>Pseudomonadati</taxon>
        <taxon>Bacteroidota</taxon>
        <taxon>Chitinophagia</taxon>
        <taxon>Chitinophagales</taxon>
        <taxon>Chitinophagaceae</taxon>
        <taxon>Chitinophaga</taxon>
    </lineage>
</organism>
<gene>
    <name evidence="1" type="ORF">ICL07_12510</name>
</gene>
<dbReference type="Proteomes" id="UP000659124">
    <property type="component" value="Unassembled WGS sequence"/>
</dbReference>
<comment type="caution">
    <text evidence="1">The sequence shown here is derived from an EMBL/GenBank/DDBJ whole genome shotgun (WGS) entry which is preliminary data.</text>
</comment>
<evidence type="ECO:0000313" key="1">
    <source>
        <dbReference type="EMBL" id="MBC9931203.1"/>
    </source>
</evidence>